<accession>A0A2S5DAR8</accession>
<dbReference type="SUPFAM" id="SSF81301">
    <property type="entry name" value="Nucleotidyltransferase"/>
    <property type="match status" value="1"/>
</dbReference>
<dbReference type="PANTHER" id="PTHR34822:SF1">
    <property type="entry name" value="GRPB FAMILY PROTEIN"/>
    <property type="match status" value="1"/>
</dbReference>
<dbReference type="PANTHER" id="PTHR34822">
    <property type="entry name" value="GRPB DOMAIN PROTEIN (AFU_ORTHOLOGUE AFUA_1G01530)"/>
    <property type="match status" value="1"/>
</dbReference>
<dbReference type="Proteomes" id="UP000237082">
    <property type="component" value="Unassembled WGS sequence"/>
</dbReference>
<dbReference type="InterPro" id="IPR043519">
    <property type="entry name" value="NT_sf"/>
</dbReference>
<sequence>MIEIVPHQVSWAAEFEIVAARLRAAMGEQALRIDHIGSTAVRGLAAKDVIDVQLTVAELSEDMAGLLSAAGFPRKPFNRDHLPPGCDDAPRQWEKFFFREPAGQRRTHIHVRRAGGANQRYALLFRDYLRSHPGMADAYGELKRRLAAHLADPNSYPDVKDPAVDLIYLAAEQWAAQTGWRLDRCPATAPA</sequence>
<dbReference type="RefSeq" id="WP_103904461.1">
    <property type="nucleotide sequence ID" value="NZ_PQWB01000175.1"/>
</dbReference>
<dbReference type="OrthoDB" id="9799092at2"/>
<dbReference type="EMBL" id="PQWB01000175">
    <property type="protein sequence ID" value="POZ60091.1"/>
    <property type="molecule type" value="Genomic_DNA"/>
</dbReference>
<dbReference type="Pfam" id="PF04229">
    <property type="entry name" value="GrpB"/>
    <property type="match status" value="1"/>
</dbReference>
<dbReference type="AlphaFoldDB" id="A0A2S5DAR8"/>
<reference evidence="2" key="1">
    <citation type="submission" date="2018-02" db="EMBL/GenBank/DDBJ databases">
        <authorList>
            <person name="O'Hara-Hanley K."/>
            <person name="Soby S."/>
        </authorList>
    </citation>
    <scope>NUCLEOTIDE SEQUENCE [LARGE SCALE GENOMIC DNA]</scope>
    <source>
        <strain evidence="2">MWU14-2602</strain>
    </source>
</reference>
<organism evidence="1 2">
    <name type="scientific">Chromobacterium alticapitis</name>
    <dbReference type="NCBI Taxonomy" id="2073169"/>
    <lineage>
        <taxon>Bacteria</taxon>
        <taxon>Pseudomonadati</taxon>
        <taxon>Pseudomonadota</taxon>
        <taxon>Betaproteobacteria</taxon>
        <taxon>Neisseriales</taxon>
        <taxon>Chromobacteriaceae</taxon>
        <taxon>Chromobacterium</taxon>
    </lineage>
</organism>
<name>A0A2S5DAR8_9NEIS</name>
<keyword evidence="2" id="KW-1185">Reference proteome</keyword>
<proteinExistence type="predicted"/>
<comment type="caution">
    <text evidence="1">The sequence shown here is derived from an EMBL/GenBank/DDBJ whole genome shotgun (WGS) entry which is preliminary data.</text>
</comment>
<evidence type="ECO:0000313" key="1">
    <source>
        <dbReference type="EMBL" id="POZ60091.1"/>
    </source>
</evidence>
<protein>
    <recommendedName>
        <fullName evidence="3">GrpB family protein</fullName>
    </recommendedName>
</protein>
<dbReference type="InterPro" id="IPR007344">
    <property type="entry name" value="GrpB/CoaE"/>
</dbReference>
<dbReference type="Gene3D" id="3.30.460.10">
    <property type="entry name" value="Beta Polymerase, domain 2"/>
    <property type="match status" value="1"/>
</dbReference>
<evidence type="ECO:0000313" key="2">
    <source>
        <dbReference type="Proteomes" id="UP000237082"/>
    </source>
</evidence>
<gene>
    <name evidence="1" type="ORF">C2I19_20645</name>
</gene>
<evidence type="ECO:0008006" key="3">
    <source>
        <dbReference type="Google" id="ProtNLM"/>
    </source>
</evidence>